<dbReference type="CDD" id="cd00291">
    <property type="entry name" value="SirA_YedF_YeeD"/>
    <property type="match status" value="1"/>
</dbReference>
<gene>
    <name evidence="3" type="ordered locus">Msip34_0094</name>
</gene>
<organism evidence="3 4">
    <name type="scientific">Methylovorus glucosotrophus (strain SIP3-4)</name>
    <dbReference type="NCBI Taxonomy" id="582744"/>
    <lineage>
        <taxon>Bacteria</taxon>
        <taxon>Pseudomonadati</taxon>
        <taxon>Pseudomonadota</taxon>
        <taxon>Betaproteobacteria</taxon>
        <taxon>Nitrosomonadales</taxon>
        <taxon>Methylophilaceae</taxon>
        <taxon>Methylovorus</taxon>
    </lineage>
</organism>
<evidence type="ECO:0000259" key="2">
    <source>
        <dbReference type="PROSITE" id="PS01148"/>
    </source>
</evidence>
<dbReference type="HOGENOM" id="CLU_165255_1_2_4"/>
<proteinExistence type="inferred from homology"/>
<dbReference type="SUPFAM" id="SSF64307">
    <property type="entry name" value="SirA-like"/>
    <property type="match status" value="1"/>
</dbReference>
<comment type="similarity">
    <text evidence="1">Belongs to the sulfur carrier protein TusA family.</text>
</comment>
<accession>C6X873</accession>
<reference evidence="4" key="1">
    <citation type="submission" date="2009-07" db="EMBL/GenBank/DDBJ databases">
        <title>Complete sequence of chromosome of Methylovorus sp. SIP3-4.</title>
        <authorList>
            <person name="Lucas S."/>
            <person name="Copeland A."/>
            <person name="Lapidus A."/>
            <person name="Glavina del Rio T."/>
            <person name="Tice H."/>
            <person name="Bruce D."/>
            <person name="Goodwin L."/>
            <person name="Pitluck S."/>
            <person name="Clum A."/>
            <person name="Larimer F."/>
            <person name="Land M."/>
            <person name="Hauser L."/>
            <person name="Kyrpides N."/>
            <person name="Mikhailova N."/>
            <person name="Kayluzhnaya M."/>
            <person name="Chistoserdova L."/>
        </authorList>
    </citation>
    <scope>NUCLEOTIDE SEQUENCE [LARGE SCALE GENOMIC DNA]</scope>
    <source>
        <strain evidence="4">SIP3-4</strain>
    </source>
</reference>
<reference evidence="3 4" key="2">
    <citation type="journal article" date="2011" name="J. Bacteriol.">
        <title>Genomes of three methylotrophs from a single niche uncover genetic and metabolic divergence of Methylophilaceae.</title>
        <authorList>
            <person name="Lapidus A."/>
            <person name="Clum A."/>
            <person name="Labutti K."/>
            <person name="Kaluzhnaya M.G."/>
            <person name="Lim S."/>
            <person name="Beck D.A."/>
            <person name="Glavina Del Rio T."/>
            <person name="Nolan M."/>
            <person name="Mavromatis K."/>
            <person name="Huntemann M."/>
            <person name="Lucas S."/>
            <person name="Lidstrom M.E."/>
            <person name="Ivanova N."/>
            <person name="Chistoserdova L."/>
        </authorList>
    </citation>
    <scope>NUCLEOTIDE SEQUENCE [LARGE SCALE GENOMIC DNA]</scope>
    <source>
        <strain evidence="3 4">SIP3-4</strain>
    </source>
</reference>
<dbReference type="PANTHER" id="PTHR33279">
    <property type="entry name" value="SULFUR CARRIER PROTEIN YEDF-RELATED"/>
    <property type="match status" value="1"/>
</dbReference>
<evidence type="ECO:0000313" key="3">
    <source>
        <dbReference type="EMBL" id="ACT49343.1"/>
    </source>
</evidence>
<dbReference type="AlphaFoldDB" id="C6X873"/>
<sequence>MEFTKELDARGLKCPLPILRCKKGLAELEPGQVLKVLATDPGSVKDFQAFCKQTGHEMLALQEPDEGMQDKVFTFHIRKRIS</sequence>
<protein>
    <submittedName>
        <fullName evidence="3">SirA family protein</fullName>
    </submittedName>
</protein>
<dbReference type="InterPro" id="IPR001455">
    <property type="entry name" value="TusA-like"/>
</dbReference>
<dbReference type="eggNOG" id="COG0425">
    <property type="taxonomic scope" value="Bacteria"/>
</dbReference>
<dbReference type="KEGG" id="mei:Msip34_0094"/>
<dbReference type="Proteomes" id="UP000002743">
    <property type="component" value="Chromosome"/>
</dbReference>
<feature type="domain" description="UPF0033" evidence="2">
    <location>
        <begin position="7"/>
        <end position="31"/>
    </location>
</feature>
<evidence type="ECO:0000313" key="4">
    <source>
        <dbReference type="Proteomes" id="UP000002743"/>
    </source>
</evidence>
<dbReference type="Gene3D" id="3.30.110.40">
    <property type="entry name" value="TusA-like domain"/>
    <property type="match status" value="1"/>
</dbReference>
<name>C6X873_METGS</name>
<dbReference type="EMBL" id="CP001674">
    <property type="protein sequence ID" value="ACT49343.1"/>
    <property type="molecule type" value="Genomic_DNA"/>
</dbReference>
<dbReference type="STRING" id="582744.Msip34_0094"/>
<evidence type="ECO:0000256" key="1">
    <source>
        <dbReference type="ARBA" id="ARBA00008984"/>
    </source>
</evidence>
<dbReference type="Pfam" id="PF01206">
    <property type="entry name" value="TusA"/>
    <property type="match status" value="1"/>
</dbReference>
<dbReference type="InterPro" id="IPR036868">
    <property type="entry name" value="TusA-like_sf"/>
</dbReference>
<dbReference type="OrthoDB" id="9797551at2"/>
<dbReference type="PANTHER" id="PTHR33279:SF6">
    <property type="entry name" value="SULFUR CARRIER PROTEIN YEDF-RELATED"/>
    <property type="match status" value="1"/>
</dbReference>
<keyword evidence="4" id="KW-1185">Reference proteome</keyword>
<dbReference type="PROSITE" id="PS01148">
    <property type="entry name" value="UPF0033"/>
    <property type="match status" value="1"/>
</dbReference>
<dbReference type="RefSeq" id="WP_015829126.1">
    <property type="nucleotide sequence ID" value="NC_012969.1"/>
</dbReference>